<dbReference type="SUPFAM" id="SSF48452">
    <property type="entry name" value="TPR-like"/>
    <property type="match status" value="1"/>
</dbReference>
<evidence type="ECO:0000313" key="5">
    <source>
        <dbReference type="EMBL" id="QEE49777.1"/>
    </source>
</evidence>
<dbReference type="Gene3D" id="1.25.40.10">
    <property type="entry name" value="Tetratricopeptide repeat domain"/>
    <property type="match status" value="2"/>
</dbReference>
<evidence type="ECO:0000313" key="6">
    <source>
        <dbReference type="Proteomes" id="UP000321222"/>
    </source>
</evidence>
<sequence>MKPLKNILRTHLLTFFICLLCSNLAIAGNGSNGEEYTQAECDTLIKKGNKEKDKTNYVKALEYYTVAKEMALSKNWDRQLFNSLFGTGFSYYSMFDYGEALHFFLDAYNIAVKNKWDEQELECLNNVANIYARQKMYEKAIEYYTKAYKGAKDKNIESHIWLPQMNLGYIYNRMNEPEKARPYLLESTKHLEGHFLASSKVLLIENDLLLGDVVKARKGAWDLYNNEPNAAEMGLDIFLWTIISKSYLKEKNYSQAIVFAKRALNRNPDLEFKKNVFVLLSDIYEKSGSYKDALRFKDSILVTEHELTERNNGRVFENNRVKFEIQDYKNQILVKEQKLASERRVFYAIIVIICAAVIIIVLIFRQKKMIAERSRNVIELHLEKEKNYNLKLERKVTKALLEQERLNEEIENKNKKLSSRALYLSDRNEIIEEIVAYLSKKPKLAKDQTLVNHVNSLKAYLRTDNEWDNFIKHFEEVNQGFLSRLKELHKDLNVNDIRFIAYIYMGLSVKEIATVLNITLAASKKRKERLSAKMNISKEVDLYSYISSI</sequence>
<dbReference type="GO" id="GO:0003677">
    <property type="term" value="F:DNA binding"/>
    <property type="evidence" value="ECO:0007669"/>
    <property type="project" value="InterPro"/>
</dbReference>
<dbReference type="InterPro" id="IPR019734">
    <property type="entry name" value="TPR_rpt"/>
</dbReference>
<accession>A0A5B9FYF2</accession>
<dbReference type="RefSeq" id="WP_147583280.1">
    <property type="nucleotide sequence ID" value="NZ_CP042831.1"/>
</dbReference>
<dbReference type="PANTHER" id="PTHR10098">
    <property type="entry name" value="RAPSYN-RELATED"/>
    <property type="match status" value="1"/>
</dbReference>
<dbReference type="SUPFAM" id="SSF46894">
    <property type="entry name" value="C-terminal effector domain of the bipartite response regulators"/>
    <property type="match status" value="1"/>
</dbReference>
<protein>
    <submittedName>
        <fullName evidence="5">Tetratricopeptide repeat protein</fullName>
    </submittedName>
</protein>
<reference evidence="5 6" key="1">
    <citation type="submission" date="2019-08" db="EMBL/GenBank/DDBJ databases">
        <title>Flavobacterium alkalisoli sp. nov., isolated from rhizosphere soil of Suaeda salsa.</title>
        <authorList>
            <person name="Sun J.-Q."/>
            <person name="Xu L."/>
        </authorList>
    </citation>
    <scope>NUCLEOTIDE SEQUENCE [LARGE SCALE GENOMIC DNA]</scope>
    <source>
        <strain evidence="5 6">XS-5</strain>
    </source>
</reference>
<dbReference type="PROSITE" id="PS50005">
    <property type="entry name" value="TPR"/>
    <property type="match status" value="2"/>
</dbReference>
<organism evidence="5 6">
    <name type="scientific">Flavobacterium alkalisoli</name>
    <dbReference type="NCBI Taxonomy" id="2602769"/>
    <lineage>
        <taxon>Bacteria</taxon>
        <taxon>Pseudomonadati</taxon>
        <taxon>Bacteroidota</taxon>
        <taxon>Flavobacteriia</taxon>
        <taxon>Flavobacteriales</taxon>
        <taxon>Flavobacteriaceae</taxon>
        <taxon>Flavobacterium</taxon>
    </lineage>
</organism>
<feature type="repeat" description="TPR" evidence="1">
    <location>
        <begin position="121"/>
        <end position="154"/>
    </location>
</feature>
<keyword evidence="4" id="KW-0732">Signal</keyword>
<keyword evidence="3" id="KW-0472">Membrane</keyword>
<keyword evidence="3" id="KW-0812">Transmembrane</keyword>
<dbReference type="InterPro" id="IPR011990">
    <property type="entry name" value="TPR-like_helical_dom_sf"/>
</dbReference>
<dbReference type="InterPro" id="IPR016032">
    <property type="entry name" value="Sig_transdc_resp-reg_C-effctor"/>
</dbReference>
<dbReference type="Pfam" id="PF13181">
    <property type="entry name" value="TPR_8"/>
    <property type="match status" value="1"/>
</dbReference>
<proteinExistence type="predicted"/>
<dbReference type="PANTHER" id="PTHR10098:SF108">
    <property type="entry name" value="TETRATRICOPEPTIDE REPEAT PROTEIN 28"/>
    <property type="match status" value="1"/>
</dbReference>
<name>A0A5B9FYF2_9FLAO</name>
<dbReference type="OrthoDB" id="614964at2"/>
<evidence type="ECO:0000256" key="3">
    <source>
        <dbReference type="SAM" id="Phobius"/>
    </source>
</evidence>
<dbReference type="AlphaFoldDB" id="A0A5B9FYF2"/>
<keyword evidence="2" id="KW-0175">Coiled coil</keyword>
<dbReference type="Pfam" id="PF13424">
    <property type="entry name" value="TPR_12"/>
    <property type="match status" value="1"/>
</dbReference>
<evidence type="ECO:0000256" key="4">
    <source>
        <dbReference type="SAM" id="SignalP"/>
    </source>
</evidence>
<evidence type="ECO:0000256" key="1">
    <source>
        <dbReference type="PROSITE-ProRule" id="PRU00339"/>
    </source>
</evidence>
<evidence type="ECO:0000256" key="2">
    <source>
        <dbReference type="SAM" id="Coils"/>
    </source>
</evidence>
<feature type="coiled-coil region" evidence="2">
    <location>
        <begin position="389"/>
        <end position="420"/>
    </location>
</feature>
<feature type="chain" id="PRO_5022914338" evidence="4">
    <location>
        <begin position="28"/>
        <end position="549"/>
    </location>
</feature>
<dbReference type="KEGG" id="fak:FUA48_09320"/>
<keyword evidence="3" id="KW-1133">Transmembrane helix</keyword>
<dbReference type="SUPFAM" id="SSF81901">
    <property type="entry name" value="HCP-like"/>
    <property type="match status" value="1"/>
</dbReference>
<dbReference type="Proteomes" id="UP000321222">
    <property type="component" value="Chromosome"/>
</dbReference>
<dbReference type="EMBL" id="CP042831">
    <property type="protein sequence ID" value="QEE49777.1"/>
    <property type="molecule type" value="Genomic_DNA"/>
</dbReference>
<feature type="transmembrane region" description="Helical" evidence="3">
    <location>
        <begin position="345"/>
        <end position="364"/>
    </location>
</feature>
<gene>
    <name evidence="5" type="ORF">FUA48_09320</name>
</gene>
<keyword evidence="6" id="KW-1185">Reference proteome</keyword>
<feature type="repeat" description="TPR" evidence="1">
    <location>
        <begin position="237"/>
        <end position="270"/>
    </location>
</feature>
<feature type="signal peptide" evidence="4">
    <location>
        <begin position="1"/>
        <end position="27"/>
    </location>
</feature>
<dbReference type="GO" id="GO:0006355">
    <property type="term" value="P:regulation of DNA-templated transcription"/>
    <property type="evidence" value="ECO:0007669"/>
    <property type="project" value="InterPro"/>
</dbReference>
<keyword evidence="1" id="KW-0802">TPR repeat</keyword>
<dbReference type="SMART" id="SM00028">
    <property type="entry name" value="TPR"/>
    <property type="match status" value="4"/>
</dbReference>